<feature type="domain" description="SSD" evidence="8">
    <location>
        <begin position="91"/>
        <end position="228"/>
    </location>
</feature>
<dbReference type="GO" id="GO:0045879">
    <property type="term" value="P:negative regulation of smoothened signaling pathway"/>
    <property type="evidence" value="ECO:0007669"/>
    <property type="project" value="TreeGrafter"/>
</dbReference>
<evidence type="ECO:0000313" key="10">
    <source>
        <dbReference type="Proteomes" id="UP000796761"/>
    </source>
</evidence>
<keyword evidence="10" id="KW-1185">Reference proteome</keyword>
<feature type="transmembrane region" description="Helical" evidence="7">
    <location>
        <begin position="92"/>
        <end position="111"/>
    </location>
</feature>
<accession>A0A8K1FW86</accession>
<dbReference type="Gene3D" id="1.20.1640.10">
    <property type="entry name" value="Multidrug efflux transporter AcrB transmembrane domain"/>
    <property type="match status" value="1"/>
</dbReference>
<dbReference type="EMBL" id="SWJQ01001497">
    <property type="protein sequence ID" value="TRZ08079.1"/>
    <property type="molecule type" value="Genomic_DNA"/>
</dbReference>
<dbReference type="InterPro" id="IPR000477">
    <property type="entry name" value="RT_dom"/>
</dbReference>
<keyword evidence="6" id="KW-0325">Glycoprotein</keyword>
<dbReference type="PANTHER" id="PTHR46022:SF5">
    <property type="entry name" value="PROTEIN PATCHED HOMOLOG 1"/>
    <property type="match status" value="1"/>
</dbReference>
<evidence type="ECO:0000313" key="9">
    <source>
        <dbReference type="EMBL" id="TRZ08079.1"/>
    </source>
</evidence>
<evidence type="ECO:0000256" key="3">
    <source>
        <dbReference type="ARBA" id="ARBA00022692"/>
    </source>
</evidence>
<reference evidence="9" key="1">
    <citation type="submission" date="2019-04" db="EMBL/GenBank/DDBJ databases">
        <title>Genome assembly of Zosterops borbonicus 15179.</title>
        <authorList>
            <person name="Leroy T."/>
            <person name="Anselmetti Y."/>
            <person name="Tilak M.-K."/>
            <person name="Nabholz B."/>
        </authorList>
    </citation>
    <scope>NUCLEOTIDE SEQUENCE</scope>
    <source>
        <strain evidence="9">HGM_15179</strain>
        <tissue evidence="9">Muscle</tissue>
    </source>
</reference>
<dbReference type="SUPFAM" id="SSF82866">
    <property type="entry name" value="Multidrug efflux transporter AcrB transmembrane domain"/>
    <property type="match status" value="1"/>
</dbReference>
<evidence type="ECO:0000256" key="4">
    <source>
        <dbReference type="ARBA" id="ARBA00022989"/>
    </source>
</evidence>
<dbReference type="GO" id="GO:0005119">
    <property type="term" value="F:smoothened binding"/>
    <property type="evidence" value="ECO:0007669"/>
    <property type="project" value="TreeGrafter"/>
</dbReference>
<comment type="subcellular location">
    <subcellularLocation>
        <location evidence="1">Membrane</location>
        <topology evidence="1">Multi-pass membrane protein</topology>
    </subcellularLocation>
</comment>
<dbReference type="Proteomes" id="UP000796761">
    <property type="component" value="Unassembled WGS sequence"/>
</dbReference>
<dbReference type="PROSITE" id="PS50156">
    <property type="entry name" value="SSD"/>
    <property type="match status" value="1"/>
</dbReference>
<dbReference type="InterPro" id="IPR053958">
    <property type="entry name" value="HMGCR/SNAP/NPC1-like_SSD"/>
</dbReference>
<dbReference type="Pfam" id="PF00078">
    <property type="entry name" value="RVT_1"/>
    <property type="match status" value="1"/>
</dbReference>
<dbReference type="FunFam" id="1.20.1640.10:FF:000003">
    <property type="entry name" value="protein patched homolog 1"/>
    <property type="match status" value="1"/>
</dbReference>
<evidence type="ECO:0000256" key="1">
    <source>
        <dbReference type="ARBA" id="ARBA00004141"/>
    </source>
</evidence>
<dbReference type="GO" id="GO:0008158">
    <property type="term" value="F:hedgehog receptor activity"/>
    <property type="evidence" value="ECO:0007669"/>
    <property type="project" value="TreeGrafter"/>
</dbReference>
<organism evidence="9 10">
    <name type="scientific">Zosterops borbonicus</name>
    <dbReference type="NCBI Taxonomy" id="364589"/>
    <lineage>
        <taxon>Eukaryota</taxon>
        <taxon>Metazoa</taxon>
        <taxon>Chordata</taxon>
        <taxon>Craniata</taxon>
        <taxon>Vertebrata</taxon>
        <taxon>Euteleostomi</taxon>
        <taxon>Archelosauria</taxon>
        <taxon>Archosauria</taxon>
        <taxon>Dinosauria</taxon>
        <taxon>Saurischia</taxon>
        <taxon>Theropoda</taxon>
        <taxon>Coelurosauria</taxon>
        <taxon>Aves</taxon>
        <taxon>Neognathae</taxon>
        <taxon>Neoaves</taxon>
        <taxon>Telluraves</taxon>
        <taxon>Australaves</taxon>
        <taxon>Passeriformes</taxon>
        <taxon>Sylvioidea</taxon>
        <taxon>Zosteropidae</taxon>
        <taxon>Zosterops</taxon>
    </lineage>
</organism>
<evidence type="ECO:0000256" key="6">
    <source>
        <dbReference type="ARBA" id="ARBA00023180"/>
    </source>
</evidence>
<keyword evidence="3 7" id="KW-0812">Transmembrane</keyword>
<dbReference type="Pfam" id="PF12349">
    <property type="entry name" value="Sterol-sensing"/>
    <property type="match status" value="1"/>
</dbReference>
<keyword evidence="5 7" id="KW-0472">Membrane</keyword>
<evidence type="ECO:0000256" key="7">
    <source>
        <dbReference type="SAM" id="Phobius"/>
    </source>
</evidence>
<proteinExistence type="inferred from homology"/>
<sequence>MICLIGHRKATAPTPRVLAAVPELSFQRHALSCRSILEHSEMGLAGHAVPLSADLFTQVVHQSVAQNSTQKVLSFTTTTLDDILKSFSNVSVIRVASGYLLMLAYACLTMLRWDCAKSQGAVGLAGIFLVALSVAAGLGLCSLIGISFNAATTQVLPFLALGVGVDDIFLLVHAFSETGQNKRIPFEDRTGECLKRTGASVALTSISNVTAFFMAALIPIPALQAFSLQGTGAAIPKCQKSSRQDRRLAWLNRNLLLDIRRKKKVYAQWKQVTANVTPVFKKGTKEDTGIYHPVSLTLIPGKVMKHLFLEAISIHREDKKMIRSSQHGFTRGKSCLKYLIASYDETASWMDIGRAVNIVYLDISKAFNTVSHNILISKLRKYGCSGFMFTNFCFPN</sequence>
<comment type="caution">
    <text evidence="9">The sequence shown here is derived from an EMBL/GenBank/DDBJ whole genome shotgun (WGS) entry which is preliminary data.</text>
</comment>
<protein>
    <recommendedName>
        <fullName evidence="8">SSD domain-containing protein</fullName>
    </recommendedName>
</protein>
<dbReference type="PANTHER" id="PTHR46022">
    <property type="entry name" value="PROTEIN PATCHED"/>
    <property type="match status" value="1"/>
</dbReference>
<feature type="transmembrane region" description="Helical" evidence="7">
    <location>
        <begin position="197"/>
        <end position="218"/>
    </location>
</feature>
<dbReference type="OrthoDB" id="5873834at2759"/>
<dbReference type="GO" id="GO:0097108">
    <property type="term" value="F:hedgehog family protein binding"/>
    <property type="evidence" value="ECO:0007669"/>
    <property type="project" value="TreeGrafter"/>
</dbReference>
<evidence type="ECO:0000256" key="5">
    <source>
        <dbReference type="ARBA" id="ARBA00023136"/>
    </source>
</evidence>
<keyword evidence="4 7" id="KW-1133">Transmembrane helix</keyword>
<dbReference type="InterPro" id="IPR000731">
    <property type="entry name" value="SSD"/>
</dbReference>
<feature type="transmembrane region" description="Helical" evidence="7">
    <location>
        <begin position="123"/>
        <end position="148"/>
    </location>
</feature>
<dbReference type="GO" id="GO:0005886">
    <property type="term" value="C:plasma membrane"/>
    <property type="evidence" value="ECO:0007669"/>
    <property type="project" value="TreeGrafter"/>
</dbReference>
<evidence type="ECO:0000259" key="8">
    <source>
        <dbReference type="PROSITE" id="PS50156"/>
    </source>
</evidence>
<gene>
    <name evidence="9" type="ORF">HGM15179_019030</name>
</gene>
<name>A0A8K1FW86_9PASS</name>
<comment type="similarity">
    <text evidence="2">Belongs to the patched family.</text>
</comment>
<evidence type="ECO:0000256" key="2">
    <source>
        <dbReference type="ARBA" id="ARBA00005585"/>
    </source>
</evidence>
<dbReference type="AlphaFoldDB" id="A0A8K1FW86"/>